<dbReference type="EMBL" id="VWLX01000007">
    <property type="protein sequence ID" value="KAA3805194.1"/>
    <property type="molecule type" value="Genomic_DNA"/>
</dbReference>
<gene>
    <name evidence="3" type="ORF">F3F51_10160</name>
</gene>
<feature type="chain" id="PRO_5026768662" evidence="1">
    <location>
        <begin position="23"/>
        <end position="316"/>
    </location>
</feature>
<reference evidence="3 4" key="1">
    <citation type="journal article" date="2019" name="Nat. Med.">
        <title>A library of human gut bacterial isolates paired with longitudinal multiomics data enables mechanistic microbiome research.</title>
        <authorList>
            <person name="Poyet M."/>
            <person name="Groussin M."/>
            <person name="Gibbons S.M."/>
            <person name="Avila-Pacheco J."/>
            <person name="Jiang X."/>
            <person name="Kearney S.M."/>
            <person name="Perrotta A.R."/>
            <person name="Berdy B."/>
            <person name="Zhao S."/>
            <person name="Lieberman T.D."/>
            <person name="Swanson P.K."/>
            <person name="Smith M."/>
            <person name="Roesemann S."/>
            <person name="Alexander J.E."/>
            <person name="Rich S.A."/>
            <person name="Livny J."/>
            <person name="Vlamakis H."/>
            <person name="Clish C."/>
            <person name="Bullock K."/>
            <person name="Deik A."/>
            <person name="Scott J."/>
            <person name="Pierce K.A."/>
            <person name="Xavier R.J."/>
            <person name="Alm E.J."/>
        </authorList>
    </citation>
    <scope>NUCLEOTIDE SEQUENCE [LARGE SCALE GENOMIC DNA]</scope>
    <source>
        <strain evidence="3 4">BIOML-A183</strain>
    </source>
</reference>
<protein>
    <submittedName>
        <fullName evidence="3">DUF1735 domain-containing protein</fullName>
    </submittedName>
</protein>
<feature type="domain" description="BT-3987-like N-terminal" evidence="2">
    <location>
        <begin position="69"/>
        <end position="156"/>
    </location>
</feature>
<dbReference type="Pfam" id="PF22633">
    <property type="entry name" value="F5_F8_type_C_2"/>
    <property type="match status" value="1"/>
</dbReference>
<name>A0A6N3VBD4_BACOV</name>
<keyword evidence="1" id="KW-0732">Signal</keyword>
<dbReference type="Proteomes" id="UP000460135">
    <property type="component" value="Unassembled WGS sequence"/>
</dbReference>
<sequence length="316" mass="35899">MKTLIKYLLAGVSMVSILPLMTACSDDESTDPYDINYGYVYNPPVTEHTITYLENGTFRTAPDEIEKLTQVRCTRPAPNDLVFTVSLDKSLVDAYNEKNGTDYAFLENAVLLQSTYTIRKGEYISQDTIKVKYTDMSEFVNGNKNYILPVTVTSLEGGAQLSENRTFYLTYHSSILYIEESEEALGTEITNFSEWTCLLDGESCPKVIDGNNNNYQYIPDGSVLDVDLGKNVSLESIGLRFYAWYYSCGNVSLSVSTDGTNYEEMGNIVFTSYDVPRYIHFLASKQCRYVKMTLNGYFYSSSYEAYLRELYFFVAE</sequence>
<dbReference type="Pfam" id="PF08522">
    <property type="entry name" value="BT_3987-like_N"/>
    <property type="match status" value="1"/>
</dbReference>
<dbReference type="SUPFAM" id="SSF49785">
    <property type="entry name" value="Galactose-binding domain-like"/>
    <property type="match status" value="1"/>
</dbReference>
<organism evidence="3 4">
    <name type="scientific">Bacteroides ovatus</name>
    <dbReference type="NCBI Taxonomy" id="28116"/>
    <lineage>
        <taxon>Bacteria</taxon>
        <taxon>Pseudomonadati</taxon>
        <taxon>Bacteroidota</taxon>
        <taxon>Bacteroidia</taxon>
        <taxon>Bacteroidales</taxon>
        <taxon>Bacteroidaceae</taxon>
        <taxon>Bacteroides</taxon>
    </lineage>
</organism>
<dbReference type="Gene3D" id="2.60.120.260">
    <property type="entry name" value="Galactose-binding domain-like"/>
    <property type="match status" value="1"/>
</dbReference>
<dbReference type="InterPro" id="IPR013728">
    <property type="entry name" value="BT_3987-like_N"/>
</dbReference>
<evidence type="ECO:0000256" key="1">
    <source>
        <dbReference type="SAM" id="SignalP"/>
    </source>
</evidence>
<evidence type="ECO:0000313" key="3">
    <source>
        <dbReference type="EMBL" id="KAA3805194.1"/>
    </source>
</evidence>
<evidence type="ECO:0000259" key="2">
    <source>
        <dbReference type="Pfam" id="PF08522"/>
    </source>
</evidence>
<evidence type="ECO:0000313" key="4">
    <source>
        <dbReference type="Proteomes" id="UP000460135"/>
    </source>
</evidence>
<dbReference type="InterPro" id="IPR008979">
    <property type="entry name" value="Galactose-bd-like_sf"/>
</dbReference>
<feature type="signal peptide" evidence="1">
    <location>
        <begin position="1"/>
        <end position="22"/>
    </location>
</feature>
<proteinExistence type="predicted"/>
<dbReference type="PROSITE" id="PS51257">
    <property type="entry name" value="PROKAR_LIPOPROTEIN"/>
    <property type="match status" value="1"/>
</dbReference>
<accession>A0A6N3VBD4</accession>
<dbReference type="AlphaFoldDB" id="A0A6N3VBD4"/>
<dbReference type="Gene3D" id="2.60.40.1740">
    <property type="entry name" value="hypothetical protein (bacova_03559)"/>
    <property type="match status" value="1"/>
</dbReference>
<comment type="caution">
    <text evidence="3">The sequence shown here is derived from an EMBL/GenBank/DDBJ whole genome shotgun (WGS) entry which is preliminary data.</text>
</comment>